<dbReference type="Pfam" id="PF15490">
    <property type="entry name" value="Ten1_2"/>
    <property type="match status" value="1"/>
</dbReference>
<accession>A0A498JBQ0</accession>
<reference evidence="1 2" key="1">
    <citation type="submission" date="2018-10" db="EMBL/GenBank/DDBJ databases">
        <title>A high-quality apple genome assembly.</title>
        <authorList>
            <person name="Hu J."/>
        </authorList>
    </citation>
    <scope>NUCLEOTIDE SEQUENCE [LARGE SCALE GENOMIC DNA]</scope>
    <source>
        <strain evidence="2">cv. HFTH1</strain>
        <tissue evidence="1">Young leaf</tissue>
    </source>
</reference>
<dbReference type="GO" id="GO:0032211">
    <property type="term" value="P:negative regulation of telomere maintenance via telomerase"/>
    <property type="evidence" value="ECO:0007669"/>
    <property type="project" value="TreeGrafter"/>
</dbReference>
<protein>
    <submittedName>
        <fullName evidence="1">Uncharacterized protein</fullName>
    </submittedName>
</protein>
<dbReference type="STRING" id="3750.A0A498JBQ0"/>
<dbReference type="EMBL" id="RDQH01000333">
    <property type="protein sequence ID" value="RXH92920.1"/>
    <property type="molecule type" value="Genomic_DNA"/>
</dbReference>
<gene>
    <name evidence="1" type="ORF">DVH24_011944</name>
</gene>
<dbReference type="PANTHER" id="PTHR33905:SF1">
    <property type="entry name" value="CST COMPLEX SUBUNIT TEN1"/>
    <property type="match status" value="1"/>
</dbReference>
<dbReference type="InterPro" id="IPR012340">
    <property type="entry name" value="NA-bd_OB-fold"/>
</dbReference>
<dbReference type="InterPro" id="IPR029146">
    <property type="entry name" value="Ten1_animal_plant"/>
</dbReference>
<name>A0A498JBQ0_MALDO</name>
<organism evidence="1 2">
    <name type="scientific">Malus domestica</name>
    <name type="common">Apple</name>
    <name type="synonym">Pyrus malus</name>
    <dbReference type="NCBI Taxonomy" id="3750"/>
    <lineage>
        <taxon>Eukaryota</taxon>
        <taxon>Viridiplantae</taxon>
        <taxon>Streptophyta</taxon>
        <taxon>Embryophyta</taxon>
        <taxon>Tracheophyta</taxon>
        <taxon>Spermatophyta</taxon>
        <taxon>Magnoliopsida</taxon>
        <taxon>eudicotyledons</taxon>
        <taxon>Gunneridae</taxon>
        <taxon>Pentapetalae</taxon>
        <taxon>rosids</taxon>
        <taxon>fabids</taxon>
        <taxon>Rosales</taxon>
        <taxon>Rosaceae</taxon>
        <taxon>Amygdaloideae</taxon>
        <taxon>Maleae</taxon>
        <taxon>Malus</taxon>
    </lineage>
</organism>
<dbReference type="PANTHER" id="PTHR33905">
    <property type="entry name" value="CST COMPLEX SUBUNIT TEN1"/>
    <property type="match status" value="1"/>
</dbReference>
<proteinExistence type="predicted"/>
<dbReference type="GO" id="GO:0042162">
    <property type="term" value="F:telomeric DNA binding"/>
    <property type="evidence" value="ECO:0007669"/>
    <property type="project" value="TreeGrafter"/>
</dbReference>
<comment type="caution">
    <text evidence="1">The sequence shown here is derived from an EMBL/GenBank/DDBJ whole genome shotgun (WGS) entry which is preliminary data.</text>
</comment>
<dbReference type="GO" id="GO:0010521">
    <property type="term" value="F:telomerase inhibitor activity"/>
    <property type="evidence" value="ECO:0007669"/>
    <property type="project" value="TreeGrafter"/>
</dbReference>
<dbReference type="GO" id="GO:0003697">
    <property type="term" value="F:single-stranded DNA binding"/>
    <property type="evidence" value="ECO:0007669"/>
    <property type="project" value="InterPro"/>
</dbReference>
<keyword evidence="2" id="KW-1185">Reference proteome</keyword>
<sequence>MNRGEIIIKMVVCWKGCRTVKEDILKANVPSPVETSIATIIDESERLKIDTKHLRELSFRVGSVYQFIGKLLIQPDNEKNSSSDSASSFINKMALARSFSIGIE</sequence>
<dbReference type="AlphaFoldDB" id="A0A498JBQ0"/>
<dbReference type="Proteomes" id="UP000290289">
    <property type="component" value="Chromosome 7"/>
</dbReference>
<dbReference type="GO" id="GO:1990879">
    <property type="term" value="C:CST complex"/>
    <property type="evidence" value="ECO:0007669"/>
    <property type="project" value="InterPro"/>
</dbReference>
<evidence type="ECO:0000313" key="2">
    <source>
        <dbReference type="Proteomes" id="UP000290289"/>
    </source>
</evidence>
<dbReference type="Gene3D" id="2.40.50.140">
    <property type="entry name" value="Nucleic acid-binding proteins"/>
    <property type="match status" value="1"/>
</dbReference>
<evidence type="ECO:0000313" key="1">
    <source>
        <dbReference type="EMBL" id="RXH92920.1"/>
    </source>
</evidence>